<evidence type="ECO:0000313" key="4">
    <source>
        <dbReference type="RefSeq" id="XP_011203147.1"/>
    </source>
</evidence>
<protein>
    <submittedName>
        <fullName evidence="4">Uncharacterized protein LOC105226079</fullName>
    </submittedName>
</protein>
<reference evidence="3" key="1">
    <citation type="submission" date="2025-05" db="UniProtKB">
        <authorList>
            <consortium name="RefSeq"/>
        </authorList>
    </citation>
    <scope>NUCLEOTIDE SEQUENCE [LARGE SCALE GENOMIC DNA]</scope>
</reference>
<dbReference type="GeneID" id="105226079"/>
<feature type="domain" description="Kazal-like" evidence="2">
    <location>
        <begin position="24"/>
        <end position="82"/>
    </location>
</feature>
<dbReference type="AlphaFoldDB" id="A0A6I9V316"/>
<dbReference type="RefSeq" id="XP_011203147.1">
    <property type="nucleotide sequence ID" value="XM_011204845.4"/>
</dbReference>
<evidence type="ECO:0000256" key="1">
    <source>
        <dbReference type="SAM" id="SignalP"/>
    </source>
</evidence>
<accession>A0A6I9V316</accession>
<reference evidence="4" key="2">
    <citation type="submission" date="2025-08" db="UniProtKB">
        <authorList>
            <consortium name="RefSeq"/>
        </authorList>
    </citation>
    <scope>IDENTIFICATION</scope>
    <source>
        <tissue evidence="4">Adult</tissue>
    </source>
</reference>
<dbReference type="OrthoDB" id="6817055at2759"/>
<dbReference type="Proteomes" id="UP001652620">
    <property type="component" value="Chromosome 2"/>
</dbReference>
<keyword evidence="1" id="KW-0732">Signal</keyword>
<proteinExistence type="predicted"/>
<feature type="signal peptide" evidence="1">
    <location>
        <begin position="1"/>
        <end position="19"/>
    </location>
</feature>
<gene>
    <name evidence="4" type="primary">LOC105226079</name>
</gene>
<evidence type="ECO:0000259" key="2">
    <source>
        <dbReference type="PROSITE" id="PS51465"/>
    </source>
</evidence>
<organism evidence="3 4">
    <name type="scientific">Bactrocera dorsalis</name>
    <name type="common">Oriental fruit fly</name>
    <name type="synonym">Dacus dorsalis</name>
    <dbReference type="NCBI Taxonomy" id="27457"/>
    <lineage>
        <taxon>Eukaryota</taxon>
        <taxon>Metazoa</taxon>
        <taxon>Ecdysozoa</taxon>
        <taxon>Arthropoda</taxon>
        <taxon>Hexapoda</taxon>
        <taxon>Insecta</taxon>
        <taxon>Pterygota</taxon>
        <taxon>Neoptera</taxon>
        <taxon>Endopterygota</taxon>
        <taxon>Diptera</taxon>
        <taxon>Brachycera</taxon>
        <taxon>Muscomorpha</taxon>
        <taxon>Tephritoidea</taxon>
        <taxon>Tephritidae</taxon>
        <taxon>Bactrocera</taxon>
        <taxon>Bactrocera</taxon>
    </lineage>
</organism>
<keyword evidence="3" id="KW-1185">Reference proteome</keyword>
<sequence>MRVTIVIFVALCLVALTFASPAGKKQAPACARDCGEKYSPLCGKEKNGSKLLTFGNECVLLRFNCEHPDGQYNIDSVGECAGNVSVRLS</sequence>
<dbReference type="OMA" id="RNCGEVY"/>
<feature type="chain" id="PRO_5027033125" evidence="1">
    <location>
        <begin position="20"/>
        <end position="89"/>
    </location>
</feature>
<dbReference type="Gene3D" id="3.30.60.30">
    <property type="match status" value="1"/>
</dbReference>
<dbReference type="KEGG" id="bdr:105226079"/>
<dbReference type="FunCoup" id="A0A6I9V316">
    <property type="interactions" value="5"/>
</dbReference>
<dbReference type="InterPro" id="IPR036058">
    <property type="entry name" value="Kazal_dom_sf"/>
</dbReference>
<dbReference type="SUPFAM" id="SSF100895">
    <property type="entry name" value="Kazal-type serine protease inhibitors"/>
    <property type="match status" value="1"/>
</dbReference>
<name>A0A6I9V316_BACDO</name>
<dbReference type="PROSITE" id="PS51465">
    <property type="entry name" value="KAZAL_2"/>
    <property type="match status" value="1"/>
</dbReference>
<dbReference type="InterPro" id="IPR002350">
    <property type="entry name" value="Kazal_dom"/>
</dbReference>
<evidence type="ECO:0000313" key="3">
    <source>
        <dbReference type="Proteomes" id="UP001652620"/>
    </source>
</evidence>
<dbReference type="InParanoid" id="A0A6I9V316"/>